<name>A0A1I8AD15_9BILA</name>
<evidence type="ECO:0000313" key="1">
    <source>
        <dbReference type="Proteomes" id="UP000095287"/>
    </source>
</evidence>
<reference evidence="2" key="1">
    <citation type="submission" date="2016-11" db="UniProtKB">
        <authorList>
            <consortium name="WormBaseParasite"/>
        </authorList>
    </citation>
    <scope>IDENTIFICATION</scope>
</reference>
<protein>
    <submittedName>
        <fullName evidence="2">ZP domain-containing protein</fullName>
    </submittedName>
</protein>
<proteinExistence type="predicted"/>
<dbReference type="WBParaSite" id="L893_g4195.t1">
    <property type="protein sequence ID" value="L893_g4195.t1"/>
    <property type="gene ID" value="L893_g4195"/>
</dbReference>
<dbReference type="Proteomes" id="UP000095287">
    <property type="component" value="Unplaced"/>
</dbReference>
<keyword evidence="1" id="KW-1185">Reference proteome</keyword>
<sequence>MVVTPKVCAPTGNVADKEDDIVRDQFYSVLNVKMVTVRELPTHSCATFNLQFMVCTYTTRHLGAEPSVWTPIKVIRANRTSDRDDLFFSVSLVIGDAIGK</sequence>
<organism evidence="1 2">
    <name type="scientific">Steinernema glaseri</name>
    <dbReference type="NCBI Taxonomy" id="37863"/>
    <lineage>
        <taxon>Eukaryota</taxon>
        <taxon>Metazoa</taxon>
        <taxon>Ecdysozoa</taxon>
        <taxon>Nematoda</taxon>
        <taxon>Chromadorea</taxon>
        <taxon>Rhabditida</taxon>
        <taxon>Tylenchina</taxon>
        <taxon>Panagrolaimomorpha</taxon>
        <taxon>Strongyloidoidea</taxon>
        <taxon>Steinernematidae</taxon>
        <taxon>Steinernema</taxon>
    </lineage>
</organism>
<accession>A0A1I8AD15</accession>
<dbReference type="AlphaFoldDB" id="A0A1I8AD15"/>
<evidence type="ECO:0000313" key="2">
    <source>
        <dbReference type="WBParaSite" id="L893_g4195.t1"/>
    </source>
</evidence>